<keyword evidence="4" id="KW-0175">Coiled coil</keyword>
<accession>A0ABT2TWB2</accession>
<comment type="caution">
    <text evidence="6">The sequence shown here is derived from an EMBL/GenBank/DDBJ whole genome shotgun (WGS) entry which is preliminary data.</text>
</comment>
<evidence type="ECO:0000313" key="6">
    <source>
        <dbReference type="EMBL" id="MCU6765842.1"/>
    </source>
</evidence>
<dbReference type="SUPFAM" id="SSF52540">
    <property type="entry name" value="P-loop containing nucleoside triphosphate hydrolases"/>
    <property type="match status" value="2"/>
</dbReference>
<dbReference type="Pfam" id="PF13476">
    <property type="entry name" value="AAA_23"/>
    <property type="match status" value="1"/>
</dbReference>
<comment type="similarity">
    <text evidence="1">Belongs to the SMC family. SbcC subfamily.</text>
</comment>
<evidence type="ECO:0000256" key="3">
    <source>
        <dbReference type="ARBA" id="ARBA00013368"/>
    </source>
</evidence>
<dbReference type="Gene3D" id="3.40.50.300">
    <property type="entry name" value="P-loop containing nucleotide triphosphate hydrolases"/>
    <property type="match status" value="2"/>
</dbReference>
<dbReference type="PROSITE" id="PS00675">
    <property type="entry name" value="SIGMA54_INTERACT_1"/>
    <property type="match status" value="1"/>
</dbReference>
<dbReference type="Pfam" id="PF13558">
    <property type="entry name" value="SbcC_Walker_B"/>
    <property type="match status" value="1"/>
</dbReference>
<comment type="subunit">
    <text evidence="2">Heterodimer of SbcC and SbcD.</text>
</comment>
<dbReference type="PANTHER" id="PTHR32114:SF2">
    <property type="entry name" value="ABC TRANSPORTER ABCH.3"/>
    <property type="match status" value="1"/>
</dbReference>
<feature type="coiled-coil region" evidence="4">
    <location>
        <begin position="801"/>
        <end position="868"/>
    </location>
</feature>
<dbReference type="EMBL" id="JAOQJL010000019">
    <property type="protein sequence ID" value="MCU6765842.1"/>
    <property type="molecule type" value="Genomic_DNA"/>
</dbReference>
<evidence type="ECO:0000259" key="5">
    <source>
        <dbReference type="Pfam" id="PF13476"/>
    </source>
</evidence>
<proteinExistence type="inferred from homology"/>
<keyword evidence="7" id="KW-1185">Reference proteome</keyword>
<sequence length="1070" mass="123741">MRPIKLTMQAFGSYRDRTILDFTKADQNLFLITGDTGAGKTTIFDAIVFALYGEASSGVNKKNGTELQSQYADPSVEPYVEFEFSARYGGEREIYVVRRNPRHFRPNKRGQGQIEEKEKVSLFMPDGREYPQKEANARLVEILGLTKSQFMQVAMIAQGEFMELLRAKSDTKKEIFRKLFHTQIFQDIVEELGKRKKEKLSEIGRIRTVCQTETSHLVIPEADPDIEEISLLKKRILESERLSVVDMENLLAKLEGLCSRLRKEKESLEKQVEEKNRIYLKKRDELNLADSLCHQFVQLDEARRVLAECEEDQERMQLLTIQIRQIRDAQELHGTYQRYEDQKKQVENTRTLIKHYQEELPEMKKACEQAAGSEEKAREQQKEVQEIFAKVSQQVEASLEIFRKMAALQKEIKEKEQESRLAGQTLENAQTSLKELETRLGLWKEQGERLSVTDRQRALWQAKQENMLRFQKELSQLWQLAKDTVEQKKQAEKAQMDYQKARNLYDVKNQEYTVKRTAFLDAQAGFLAKEQLRPGQPCPVCGSLEHPSPCQIPLEHQTLTREGLQKLGEELTVLQEDQEKKAGQAGTGKKLLEEKQGYFKKEADRLWLQMKQAEFGQEENIPVPGGWKELLNYLKDFSIRWNADVEKENFRLEQAEKELAGIQKSLKDGEKQKEDLQKTSEDALLLVTKCSNFLAGKQAALQQLEQSKGYSSKEEALQALAQMKEKKTNAEKTWKKTREELDQIKANVEKMEALLTKCEEELPVLEKDTALGKQIFEKKLQEKGLTLQQMKELLLYDNQQLEQFQNQVEAYKERKLDAANRQKQAVEFINGRERPDMERLSEEVKTTLEELEELQDHLTRIKEIHKADRDCLDALSPKMEERARIMEEHRRLEEMYNMLAGKVSGARMDIETYVQRYYLQQILYAANQRFEEMSAGQFQLRLCELERAGEGKNRGLDLMVYSAVTGKVREVRTLSGGESFMAALSLALGMADQIQASSASVDLDMMFIDEGFGSLDEHSRDQAVRVLKDMASGSRLIGIISHVTELKQEMEDQLIVTKDENGSHIRWQIS</sequence>
<dbReference type="Proteomes" id="UP001652409">
    <property type="component" value="Unassembled WGS sequence"/>
</dbReference>
<protein>
    <recommendedName>
        <fullName evidence="3">Nuclease SbcCD subunit C</fullName>
    </recommendedName>
</protein>
<dbReference type="PANTHER" id="PTHR32114">
    <property type="entry name" value="ABC TRANSPORTER ABCH.3"/>
    <property type="match status" value="1"/>
</dbReference>
<evidence type="ECO:0000256" key="2">
    <source>
        <dbReference type="ARBA" id="ARBA00011322"/>
    </source>
</evidence>
<dbReference type="InterPro" id="IPR027417">
    <property type="entry name" value="P-loop_NTPase"/>
</dbReference>
<name>A0ABT2TWB2_9FIRM</name>
<feature type="domain" description="Rad50/SbcC-type AAA" evidence="5">
    <location>
        <begin position="5"/>
        <end position="203"/>
    </location>
</feature>
<feature type="coiled-coil region" evidence="4">
    <location>
        <begin position="645"/>
        <end position="679"/>
    </location>
</feature>
<feature type="coiled-coil region" evidence="4">
    <location>
        <begin position="713"/>
        <end position="768"/>
    </location>
</feature>
<dbReference type="RefSeq" id="WP_158421766.1">
    <property type="nucleotide sequence ID" value="NZ_JAOQJL010000019.1"/>
</dbReference>
<gene>
    <name evidence="6" type="ORF">OCV61_10525</name>
</gene>
<feature type="coiled-coil region" evidence="4">
    <location>
        <begin position="244"/>
        <end position="446"/>
    </location>
</feature>
<evidence type="ECO:0000256" key="1">
    <source>
        <dbReference type="ARBA" id="ARBA00006930"/>
    </source>
</evidence>
<evidence type="ECO:0000313" key="7">
    <source>
        <dbReference type="Proteomes" id="UP001652409"/>
    </source>
</evidence>
<dbReference type="InterPro" id="IPR038729">
    <property type="entry name" value="Rad50/SbcC_AAA"/>
</dbReference>
<reference evidence="6 7" key="1">
    <citation type="journal article" date="2021" name="ISME Commun">
        <title>Automated analysis of genomic sequences facilitates high-throughput and comprehensive description of bacteria.</title>
        <authorList>
            <person name="Hitch T.C.A."/>
        </authorList>
    </citation>
    <scope>NUCLEOTIDE SEQUENCE [LARGE SCALE GENOMIC DNA]</scope>
    <source>
        <strain evidence="6 7">Sanger_23</strain>
    </source>
</reference>
<dbReference type="InterPro" id="IPR025662">
    <property type="entry name" value="Sigma_54_int_dom_ATP-bd_1"/>
</dbReference>
<organism evidence="6 7">
    <name type="scientific">Blautia ammoniilytica</name>
    <dbReference type="NCBI Taxonomy" id="2981782"/>
    <lineage>
        <taxon>Bacteria</taxon>
        <taxon>Bacillati</taxon>
        <taxon>Bacillota</taxon>
        <taxon>Clostridia</taxon>
        <taxon>Lachnospirales</taxon>
        <taxon>Lachnospiraceae</taxon>
        <taxon>Blautia</taxon>
    </lineage>
</organism>
<evidence type="ECO:0000256" key="4">
    <source>
        <dbReference type="SAM" id="Coils"/>
    </source>
</evidence>